<dbReference type="PROSITE" id="PS50181">
    <property type="entry name" value="FBOX"/>
    <property type="match status" value="1"/>
</dbReference>
<dbReference type="InterPro" id="IPR017451">
    <property type="entry name" value="F-box-assoc_interact_dom"/>
</dbReference>
<dbReference type="Pfam" id="PF07734">
    <property type="entry name" value="FBA_1"/>
    <property type="match status" value="1"/>
</dbReference>
<dbReference type="Gene3D" id="1.20.1280.50">
    <property type="match status" value="1"/>
</dbReference>
<feature type="domain" description="F-box" evidence="1">
    <location>
        <begin position="6"/>
        <end position="51"/>
    </location>
</feature>
<dbReference type="PANTHER" id="PTHR31672:SF13">
    <property type="entry name" value="F-BOX PROTEIN CPR30-LIKE"/>
    <property type="match status" value="1"/>
</dbReference>
<dbReference type="EMBL" id="JBFOLJ010000011">
    <property type="protein sequence ID" value="KAL2494553.1"/>
    <property type="molecule type" value="Genomic_DNA"/>
</dbReference>
<evidence type="ECO:0000313" key="3">
    <source>
        <dbReference type="Proteomes" id="UP001604277"/>
    </source>
</evidence>
<dbReference type="SMART" id="SM00256">
    <property type="entry name" value="FBOX"/>
    <property type="match status" value="1"/>
</dbReference>
<keyword evidence="3" id="KW-1185">Reference proteome</keyword>
<dbReference type="Proteomes" id="UP001604277">
    <property type="component" value="Unassembled WGS sequence"/>
</dbReference>
<comment type="caution">
    <text evidence="2">The sequence shown here is derived from an EMBL/GenBank/DDBJ whole genome shotgun (WGS) entry which is preliminary data.</text>
</comment>
<proteinExistence type="predicted"/>
<protein>
    <submittedName>
        <fullName evidence="2">F-box protein</fullName>
    </submittedName>
</protein>
<accession>A0ABD1S1F9</accession>
<dbReference type="InterPro" id="IPR050796">
    <property type="entry name" value="SCF_F-box_component"/>
</dbReference>
<dbReference type="CDD" id="cd22157">
    <property type="entry name" value="F-box_AtFBW1-like"/>
    <property type="match status" value="1"/>
</dbReference>
<dbReference type="InterPro" id="IPR006527">
    <property type="entry name" value="F-box-assoc_dom_typ1"/>
</dbReference>
<dbReference type="NCBIfam" id="TIGR01640">
    <property type="entry name" value="F_box_assoc_1"/>
    <property type="match status" value="1"/>
</dbReference>
<dbReference type="InterPro" id="IPR001810">
    <property type="entry name" value="F-box_dom"/>
</dbReference>
<reference evidence="3" key="1">
    <citation type="submission" date="2024-07" db="EMBL/GenBank/DDBJ databases">
        <title>Two chromosome-level genome assemblies of Korean endemic species Abeliophyllum distichum and Forsythia ovata (Oleaceae).</title>
        <authorList>
            <person name="Jang H."/>
        </authorList>
    </citation>
    <scope>NUCLEOTIDE SEQUENCE [LARGE SCALE GENOMIC DNA]</scope>
</reference>
<organism evidence="2 3">
    <name type="scientific">Forsythia ovata</name>
    <dbReference type="NCBI Taxonomy" id="205694"/>
    <lineage>
        <taxon>Eukaryota</taxon>
        <taxon>Viridiplantae</taxon>
        <taxon>Streptophyta</taxon>
        <taxon>Embryophyta</taxon>
        <taxon>Tracheophyta</taxon>
        <taxon>Spermatophyta</taxon>
        <taxon>Magnoliopsida</taxon>
        <taxon>eudicotyledons</taxon>
        <taxon>Gunneridae</taxon>
        <taxon>Pentapetalae</taxon>
        <taxon>asterids</taxon>
        <taxon>lamiids</taxon>
        <taxon>Lamiales</taxon>
        <taxon>Oleaceae</taxon>
        <taxon>Forsythieae</taxon>
        <taxon>Forsythia</taxon>
    </lineage>
</organism>
<gene>
    <name evidence="2" type="ORF">Fot_38310</name>
</gene>
<name>A0ABD1S1F9_9LAMI</name>
<evidence type="ECO:0000313" key="2">
    <source>
        <dbReference type="EMBL" id="KAL2494553.1"/>
    </source>
</evidence>
<dbReference type="PANTHER" id="PTHR31672">
    <property type="entry name" value="BNACNNG10540D PROTEIN"/>
    <property type="match status" value="1"/>
</dbReference>
<sequence length="366" mass="42234">MSPKQKLQNRYLPEDVIVEILARVPVKNLLRFKCVCTRWRKLILSPWFVSLHLNRSIFNPTRHSILVPSRCGNQSVSLDPVTFSPIQNFNQAHSFAQRVMYVGSINGLLCIRGDSPDCISIWNPSTRLFKKLPLGRHYSPINISFGFGWDPIANDYKVIKIGYQSNLENGQIKTWAEVWSANSDSWREIKVERNFFLCRNVYDVFVKGFAHWLVKDGLKSNIKPLVASFDMNTEVLQLVPVPEHLIGKPSALFCMNWKETFALAGCVSREPTKIYQVWTMESGSVGKEPWSKKFTFELDVDFYCFLYNVNGKLLLNRHGDVILYDVETRETKTIVTQWMVRVQYHVESLVSIKGFNPLGKDAKKME</sequence>
<dbReference type="AlphaFoldDB" id="A0ABD1S1F9"/>
<dbReference type="SUPFAM" id="SSF81383">
    <property type="entry name" value="F-box domain"/>
    <property type="match status" value="1"/>
</dbReference>
<dbReference type="InterPro" id="IPR036047">
    <property type="entry name" value="F-box-like_dom_sf"/>
</dbReference>
<evidence type="ECO:0000259" key="1">
    <source>
        <dbReference type="PROSITE" id="PS50181"/>
    </source>
</evidence>
<dbReference type="Pfam" id="PF00646">
    <property type="entry name" value="F-box"/>
    <property type="match status" value="1"/>
</dbReference>